<feature type="compositionally biased region" description="Low complexity" evidence="9">
    <location>
        <begin position="772"/>
        <end position="798"/>
    </location>
</feature>
<comment type="cofactor">
    <cofactor evidence="1">
        <name>Zn(2+)</name>
        <dbReference type="ChEBI" id="CHEBI:29105"/>
    </cofactor>
</comment>
<organism evidence="11 12">
    <name type="scientific">Vitrella brassicaformis (strain CCMP3155)</name>
    <dbReference type="NCBI Taxonomy" id="1169540"/>
    <lineage>
        <taxon>Eukaryota</taxon>
        <taxon>Sar</taxon>
        <taxon>Alveolata</taxon>
        <taxon>Colpodellida</taxon>
        <taxon>Vitrellaceae</taxon>
        <taxon>Vitrella</taxon>
    </lineage>
</organism>
<keyword evidence="5" id="KW-0479">Metal-binding</keyword>
<dbReference type="GO" id="GO:0005829">
    <property type="term" value="C:cytosol"/>
    <property type="evidence" value="ECO:0007669"/>
    <property type="project" value="TreeGrafter"/>
</dbReference>
<dbReference type="InParanoid" id="A0A0G4EXL5"/>
<evidence type="ECO:0000256" key="2">
    <source>
        <dbReference type="ARBA" id="ARBA00005058"/>
    </source>
</evidence>
<dbReference type="InterPro" id="IPR001365">
    <property type="entry name" value="A_deaminase_dom"/>
</dbReference>
<dbReference type="OrthoDB" id="272271at2759"/>
<accession>A0A0G4EXL5</accession>
<keyword evidence="12" id="KW-1185">Reference proteome</keyword>
<comment type="similarity">
    <text evidence="3">Belongs to the metallo-dependent hydrolases superfamily. Adenosine and AMP deaminases family.</text>
</comment>
<dbReference type="InterPro" id="IPR032466">
    <property type="entry name" value="Metal_Hydrolase"/>
</dbReference>
<protein>
    <recommendedName>
        <fullName evidence="4">adenosine deaminase</fullName>
        <ecNumber evidence="4">3.5.4.4</ecNumber>
    </recommendedName>
</protein>
<gene>
    <name evidence="11" type="ORF">Vbra_13921</name>
</gene>
<feature type="region of interest" description="Disordered" evidence="9">
    <location>
        <begin position="651"/>
        <end position="873"/>
    </location>
</feature>
<sequence length="873" mass="96000">MESFDDDMDDGTDEEEDDGPLEGGFFTLPEPAVRAAIPPMEIALHVDLAPAVELPEDDPMMQATIEQHDHVEEPRATVCTLYGLVPKADLLCRIEGSVRPQTAVRHYKRLGLPLPQDEQEQLDLFTCDPHQDIWQDFSPQLDRIRYIFDTLEVVEEVTAEAVEDRFKDRVVVLEIRFWPDFFTKTYGHQLEGVLQAMERGVERGRARCNHDIEDCVETIHEAGLGITMPVSDIPSISPPIPDVAALVEQIRPRRIAANLAADHPAALQLIKAGNIGVELKAESLLDLSRARQLNDGDYDLYISINSDLPALFNSRLPERYQAMQDLLEETAFTRTELIYMSCHEIRTSLLPDDVTWAVLEKFFFVLDDGQGGEGGDEEGDQGGGGGGGNDVGGNDDDEAHDDDGHGGGFPGPHPDEARPLSPPRRSPSHGGQKRSPRGSRSPSPPRSNRPAAGEPTARLPESPINDFDADLDMELEDQTPSPRKQPRSRLDDDETRPPGQAVSGRLRDEGEGEGWEQDDPFKTPPRRVPSITPPEQSPAVSDDEEDESDEEDEGDESDGGDDSEEGGVKVMPCVAVMYGCVAAELLRAAQRVLCCLATDIIRTSKAIERAVIVKATEVMLLRHAREWVRRQCLVRLMASSAMLLAVQDGVNTSKSGGGSDETGAAAGGEEESVVQPDALSVSPGQRGEKRGRESTAPSVSLRPAKRVRHSRHGTKRKRASGQKIAGEPQAKRRRLSEFSIPGPSMGRMAEGAIQGTKRKRQTGNQHHHQEQHQGQQELHQHQDQGNQQPQQQTLTTDTTGKKRRRGTRLKAEAEAAALAAEAEAYIARRTNKRQQQQQQEEDDEEGGGEGKGESGGNGGAATRGYNFRKRRRC</sequence>
<dbReference type="GO" id="GO:0046872">
    <property type="term" value="F:metal ion binding"/>
    <property type="evidence" value="ECO:0007669"/>
    <property type="project" value="UniProtKB-KW"/>
</dbReference>
<evidence type="ECO:0000313" key="11">
    <source>
        <dbReference type="EMBL" id="CEM03456.1"/>
    </source>
</evidence>
<feature type="compositionally biased region" description="Low complexity" evidence="9">
    <location>
        <begin position="814"/>
        <end position="824"/>
    </location>
</feature>
<evidence type="ECO:0000313" key="12">
    <source>
        <dbReference type="Proteomes" id="UP000041254"/>
    </source>
</evidence>
<evidence type="ECO:0000256" key="5">
    <source>
        <dbReference type="ARBA" id="ARBA00022723"/>
    </source>
</evidence>
<feature type="compositionally biased region" description="Gly residues" evidence="9">
    <location>
        <begin position="381"/>
        <end position="391"/>
    </location>
</feature>
<dbReference type="InterPro" id="IPR006330">
    <property type="entry name" value="Ado/ade_deaminase"/>
</dbReference>
<feature type="compositionally biased region" description="Basic residues" evidence="9">
    <location>
        <begin position="703"/>
        <end position="720"/>
    </location>
</feature>
<feature type="region of interest" description="Disordered" evidence="9">
    <location>
        <begin position="368"/>
        <end position="567"/>
    </location>
</feature>
<dbReference type="Pfam" id="PF00962">
    <property type="entry name" value="A_deaminase"/>
    <property type="match status" value="1"/>
</dbReference>
<dbReference type="GO" id="GO:0006154">
    <property type="term" value="P:adenosine catabolic process"/>
    <property type="evidence" value="ECO:0007669"/>
    <property type="project" value="TreeGrafter"/>
</dbReference>
<keyword evidence="8" id="KW-0862">Zinc</keyword>
<feature type="compositionally biased region" description="Acidic residues" evidence="9">
    <location>
        <begin position="541"/>
        <end position="565"/>
    </location>
</feature>
<dbReference type="UniPathway" id="UPA00606"/>
<feature type="compositionally biased region" description="Acidic residues" evidence="9">
    <location>
        <begin position="1"/>
        <end position="20"/>
    </location>
</feature>
<feature type="compositionally biased region" description="Pro residues" evidence="9">
    <location>
        <begin position="522"/>
        <end position="536"/>
    </location>
</feature>
<feature type="compositionally biased region" description="Acidic residues" evidence="9">
    <location>
        <begin position="467"/>
        <end position="477"/>
    </location>
</feature>
<dbReference type="EC" id="3.5.4.4" evidence="4"/>
<dbReference type="PANTHER" id="PTHR11409">
    <property type="entry name" value="ADENOSINE DEAMINASE"/>
    <property type="match status" value="1"/>
</dbReference>
<reference evidence="11 12" key="1">
    <citation type="submission" date="2014-11" db="EMBL/GenBank/DDBJ databases">
        <authorList>
            <person name="Zhu J."/>
            <person name="Qi W."/>
            <person name="Song R."/>
        </authorList>
    </citation>
    <scope>NUCLEOTIDE SEQUENCE [LARGE SCALE GENOMIC DNA]</scope>
</reference>
<dbReference type="SUPFAM" id="SSF51556">
    <property type="entry name" value="Metallo-dependent hydrolases"/>
    <property type="match status" value="1"/>
</dbReference>
<dbReference type="PANTHER" id="PTHR11409:SF43">
    <property type="entry name" value="ADENOSINE DEAMINASE"/>
    <property type="match status" value="1"/>
</dbReference>
<dbReference type="Proteomes" id="UP000041254">
    <property type="component" value="Unassembled WGS sequence"/>
</dbReference>
<dbReference type="GO" id="GO:0004000">
    <property type="term" value="F:adenosine deaminase activity"/>
    <property type="evidence" value="ECO:0007669"/>
    <property type="project" value="TreeGrafter"/>
</dbReference>
<dbReference type="GO" id="GO:0006166">
    <property type="term" value="P:purine ribonucleoside salvage"/>
    <property type="evidence" value="ECO:0007669"/>
    <property type="project" value="UniProtKB-KW"/>
</dbReference>
<dbReference type="GO" id="GO:0043103">
    <property type="term" value="P:hypoxanthine salvage"/>
    <property type="evidence" value="ECO:0007669"/>
    <property type="project" value="TreeGrafter"/>
</dbReference>
<evidence type="ECO:0000256" key="7">
    <source>
        <dbReference type="ARBA" id="ARBA00022801"/>
    </source>
</evidence>
<comment type="pathway">
    <text evidence="2">Purine metabolism; purine nucleoside salvage.</text>
</comment>
<evidence type="ECO:0000256" key="3">
    <source>
        <dbReference type="ARBA" id="ARBA00006676"/>
    </source>
</evidence>
<feature type="domain" description="Adenosine deaminase" evidence="10">
    <location>
        <begin position="86"/>
        <end position="209"/>
    </location>
</feature>
<evidence type="ECO:0000256" key="8">
    <source>
        <dbReference type="ARBA" id="ARBA00022833"/>
    </source>
</evidence>
<evidence type="ECO:0000256" key="4">
    <source>
        <dbReference type="ARBA" id="ARBA00012784"/>
    </source>
</evidence>
<dbReference type="Gene3D" id="3.20.20.140">
    <property type="entry name" value="Metal-dependent hydrolases"/>
    <property type="match status" value="2"/>
</dbReference>
<dbReference type="EMBL" id="CDMY01000341">
    <property type="protein sequence ID" value="CEM03456.1"/>
    <property type="molecule type" value="Genomic_DNA"/>
</dbReference>
<evidence type="ECO:0000256" key="6">
    <source>
        <dbReference type="ARBA" id="ARBA00022726"/>
    </source>
</evidence>
<dbReference type="GO" id="GO:0046103">
    <property type="term" value="P:inosine biosynthetic process"/>
    <property type="evidence" value="ECO:0007669"/>
    <property type="project" value="TreeGrafter"/>
</dbReference>
<evidence type="ECO:0000256" key="9">
    <source>
        <dbReference type="SAM" id="MobiDB-lite"/>
    </source>
</evidence>
<keyword evidence="6" id="KW-0660">Purine salvage</keyword>
<evidence type="ECO:0000259" key="10">
    <source>
        <dbReference type="Pfam" id="PF00962"/>
    </source>
</evidence>
<proteinExistence type="inferred from homology"/>
<dbReference type="VEuPathDB" id="CryptoDB:Vbra_13921"/>
<dbReference type="AlphaFoldDB" id="A0A0G4EXL5"/>
<evidence type="ECO:0000256" key="1">
    <source>
        <dbReference type="ARBA" id="ARBA00001947"/>
    </source>
</evidence>
<feature type="region of interest" description="Disordered" evidence="9">
    <location>
        <begin position="1"/>
        <end position="26"/>
    </location>
</feature>
<keyword evidence="7" id="KW-0378">Hydrolase</keyword>
<name>A0A0G4EXL5_VITBC</name>